<evidence type="ECO:0000259" key="3">
    <source>
        <dbReference type="PROSITE" id="PS50053"/>
    </source>
</evidence>
<dbReference type="InterPro" id="IPR006636">
    <property type="entry name" value="STI1_HS-bd"/>
</dbReference>
<dbReference type="GO" id="GO:0006511">
    <property type="term" value="P:ubiquitin-dependent protein catabolic process"/>
    <property type="evidence" value="ECO:0007669"/>
    <property type="project" value="TreeGrafter"/>
</dbReference>
<feature type="compositionally biased region" description="Low complexity" evidence="1">
    <location>
        <begin position="87"/>
        <end position="115"/>
    </location>
</feature>
<organism evidence="4 5">
    <name type="scientific">Pristionchus fissidentatus</name>
    <dbReference type="NCBI Taxonomy" id="1538716"/>
    <lineage>
        <taxon>Eukaryota</taxon>
        <taxon>Metazoa</taxon>
        <taxon>Ecdysozoa</taxon>
        <taxon>Nematoda</taxon>
        <taxon>Chromadorea</taxon>
        <taxon>Rhabditida</taxon>
        <taxon>Rhabditina</taxon>
        <taxon>Diplogasteromorpha</taxon>
        <taxon>Diplogasteroidea</taxon>
        <taxon>Neodiplogasteridae</taxon>
        <taxon>Pristionchus</taxon>
    </lineage>
</organism>
<feature type="region of interest" description="Disordered" evidence="1">
    <location>
        <begin position="87"/>
        <end position="125"/>
    </location>
</feature>
<dbReference type="Gene3D" id="1.10.260.100">
    <property type="match status" value="1"/>
</dbReference>
<proteinExistence type="predicted"/>
<dbReference type="GO" id="GO:0031593">
    <property type="term" value="F:polyubiquitin modification-dependent protein binding"/>
    <property type="evidence" value="ECO:0007669"/>
    <property type="project" value="TreeGrafter"/>
</dbReference>
<evidence type="ECO:0000256" key="1">
    <source>
        <dbReference type="SAM" id="MobiDB-lite"/>
    </source>
</evidence>
<dbReference type="SMART" id="SM00213">
    <property type="entry name" value="UBQ"/>
    <property type="match status" value="1"/>
</dbReference>
<evidence type="ECO:0000313" key="4">
    <source>
        <dbReference type="EMBL" id="GMT28080.1"/>
    </source>
</evidence>
<dbReference type="InterPro" id="IPR015496">
    <property type="entry name" value="Ubiquilin"/>
</dbReference>
<dbReference type="Gene3D" id="3.10.20.90">
    <property type="entry name" value="Phosphatidylinositol 3-kinase Catalytic Subunit, Chain A, domain 1"/>
    <property type="match status" value="1"/>
</dbReference>
<dbReference type="GO" id="GO:0005829">
    <property type="term" value="C:cytosol"/>
    <property type="evidence" value="ECO:0007669"/>
    <property type="project" value="TreeGrafter"/>
</dbReference>
<dbReference type="FunFam" id="1.10.260.100:FF:000001">
    <property type="entry name" value="Ubiquilin 1"/>
    <property type="match status" value="1"/>
</dbReference>
<dbReference type="PROSITE" id="PS50030">
    <property type="entry name" value="UBA"/>
    <property type="match status" value="1"/>
</dbReference>
<feature type="domain" description="Ubiquitin-like" evidence="3">
    <location>
        <begin position="13"/>
        <end position="83"/>
    </location>
</feature>
<dbReference type="PANTHER" id="PTHR10677">
    <property type="entry name" value="UBIQUILIN"/>
    <property type="match status" value="1"/>
</dbReference>
<reference evidence="4" key="1">
    <citation type="submission" date="2023-10" db="EMBL/GenBank/DDBJ databases">
        <title>Genome assembly of Pristionchus species.</title>
        <authorList>
            <person name="Yoshida K."/>
            <person name="Sommer R.J."/>
        </authorList>
    </citation>
    <scope>NUCLEOTIDE SEQUENCE</scope>
    <source>
        <strain evidence="4">RS5133</strain>
    </source>
</reference>
<dbReference type="SUPFAM" id="SSF46934">
    <property type="entry name" value="UBA-like"/>
    <property type="match status" value="1"/>
</dbReference>
<dbReference type="PROSITE" id="PS50053">
    <property type="entry name" value="UBIQUITIN_2"/>
    <property type="match status" value="1"/>
</dbReference>
<dbReference type="InterPro" id="IPR009060">
    <property type="entry name" value="UBA-like_sf"/>
</dbReference>
<protein>
    <submittedName>
        <fullName evidence="4">Uncharacterized protein</fullName>
    </submittedName>
</protein>
<feature type="domain" description="UBA" evidence="2">
    <location>
        <begin position="461"/>
        <end position="510"/>
    </location>
</feature>
<dbReference type="AlphaFoldDB" id="A0AAV5WCD0"/>
<evidence type="ECO:0000259" key="2">
    <source>
        <dbReference type="PROSITE" id="PS50030"/>
    </source>
</evidence>
<gene>
    <name evidence="4" type="ORF">PFISCL1PPCAC_19377</name>
</gene>
<dbReference type="SMART" id="SM00727">
    <property type="entry name" value="STI1"/>
    <property type="match status" value="3"/>
</dbReference>
<name>A0AAV5WCD0_9BILA</name>
<dbReference type="InterPro" id="IPR029071">
    <property type="entry name" value="Ubiquitin-like_domsf"/>
</dbReference>
<dbReference type="Pfam" id="PF00240">
    <property type="entry name" value="ubiquitin"/>
    <property type="match status" value="1"/>
</dbReference>
<dbReference type="Pfam" id="PF00627">
    <property type="entry name" value="UBA"/>
    <property type="match status" value="1"/>
</dbReference>
<accession>A0AAV5WCD0</accession>
<dbReference type="Proteomes" id="UP001432322">
    <property type="component" value="Unassembled WGS sequence"/>
</dbReference>
<dbReference type="InterPro" id="IPR000626">
    <property type="entry name" value="Ubiquitin-like_dom"/>
</dbReference>
<evidence type="ECO:0000313" key="5">
    <source>
        <dbReference type="Proteomes" id="UP001432322"/>
    </source>
</evidence>
<dbReference type="EMBL" id="BTSY01000005">
    <property type="protein sequence ID" value="GMT28080.1"/>
    <property type="molecule type" value="Genomic_DNA"/>
</dbReference>
<sequence length="510" mass="53123">EMAESSESNSGKISLKIKSTSIQYDIEVPEGATVSAVKQALVEKTGNPVEKHTLIFSGKILKDADTLAQHSIKDGMAIHLVIRTAPPAAAQPSSAPSTPQVPSASQPSQPQQRSPFGIPGMGAMGGGMNPMQMMQNPEMMQQMMNSPIMQSLMSNPQVLRSMLSDNPQIQQLIETNPELGHILNDPEMMRQTMEMIRNPNMFNEMMRNHDQAIRNLQGIPGGEAALQRLYQEVQEPLLNSATSSLTGNPFAALSNNANSATSRSQNAGVENAEALPNPWGGGAQGGQQANAGGTPRGGNGGMNAMMEHMMQGMMGGGAGGIGGGAMPNDIMGMMNNPAMRQMAAQMAQGLAGNPETAGLLGGIPPSALTAMGNPRVIEAMMQIQNGMEIIRTEAPDLARDMFGQSAAMMDALAAARGGAAAGAAADGTAAGAAGQNPLNALQALFGNMQMPGGAAAPLNRPVDPAQLQLQYAGQLEQLQGMGFSNVAENLAALAACFGDVNMAIERLLQR</sequence>
<comment type="caution">
    <text evidence="4">The sequence shown here is derived from an EMBL/GenBank/DDBJ whole genome shotgun (WGS) entry which is preliminary data.</text>
</comment>
<dbReference type="PANTHER" id="PTHR10677:SF3">
    <property type="entry name" value="FI07626P-RELATED"/>
    <property type="match status" value="1"/>
</dbReference>
<dbReference type="SMART" id="SM00165">
    <property type="entry name" value="UBA"/>
    <property type="match status" value="1"/>
</dbReference>
<dbReference type="InterPro" id="IPR015940">
    <property type="entry name" value="UBA"/>
</dbReference>
<dbReference type="Gene3D" id="1.10.8.10">
    <property type="entry name" value="DNA helicase RuvA subunit, C-terminal domain"/>
    <property type="match status" value="1"/>
</dbReference>
<feature type="non-terminal residue" evidence="4">
    <location>
        <position position="1"/>
    </location>
</feature>
<dbReference type="SUPFAM" id="SSF54236">
    <property type="entry name" value="Ubiquitin-like"/>
    <property type="match status" value="1"/>
</dbReference>
<dbReference type="Pfam" id="PF23195">
    <property type="entry name" value="UBQLN1"/>
    <property type="match status" value="1"/>
</dbReference>
<keyword evidence="5" id="KW-1185">Reference proteome</keyword>
<feature type="region of interest" description="Disordered" evidence="1">
    <location>
        <begin position="272"/>
        <end position="300"/>
    </location>
</feature>